<gene>
    <name evidence="1" type="ORF">AB675_7852</name>
</gene>
<name>A0A0N1HAX2_9EURO</name>
<reference evidence="1 2" key="1">
    <citation type="submission" date="2015-06" db="EMBL/GenBank/DDBJ databases">
        <title>Draft genome of the ant-associated black yeast Phialophora attae CBS 131958.</title>
        <authorList>
            <person name="Moreno L.F."/>
            <person name="Stielow B.J."/>
            <person name="de Hoog S."/>
            <person name="Vicente V.A."/>
            <person name="Weiss V.A."/>
            <person name="de Vries M."/>
            <person name="Cruz L.M."/>
            <person name="Souza E.M."/>
        </authorList>
    </citation>
    <scope>NUCLEOTIDE SEQUENCE [LARGE SCALE GENOMIC DNA]</scope>
    <source>
        <strain evidence="1 2">CBS 131958</strain>
    </source>
</reference>
<dbReference type="EMBL" id="LFJN01000010">
    <property type="protein sequence ID" value="KPI41276.1"/>
    <property type="molecule type" value="Genomic_DNA"/>
</dbReference>
<dbReference type="VEuPathDB" id="FungiDB:AB675_7852"/>
<evidence type="ECO:0000313" key="1">
    <source>
        <dbReference type="EMBL" id="KPI41276.1"/>
    </source>
</evidence>
<keyword evidence="2" id="KW-1185">Reference proteome</keyword>
<dbReference type="GeneID" id="28740132"/>
<proteinExistence type="predicted"/>
<evidence type="ECO:0000313" key="2">
    <source>
        <dbReference type="Proteomes" id="UP000038010"/>
    </source>
</evidence>
<dbReference type="OrthoDB" id="4116658at2759"/>
<dbReference type="Proteomes" id="UP000038010">
    <property type="component" value="Unassembled WGS sequence"/>
</dbReference>
<dbReference type="AlphaFoldDB" id="A0A0N1HAX2"/>
<dbReference type="RefSeq" id="XP_018001239.1">
    <property type="nucleotide sequence ID" value="XM_018148252.1"/>
</dbReference>
<organism evidence="1 2">
    <name type="scientific">Cyphellophora attinorum</name>
    <dbReference type="NCBI Taxonomy" id="1664694"/>
    <lineage>
        <taxon>Eukaryota</taxon>
        <taxon>Fungi</taxon>
        <taxon>Dikarya</taxon>
        <taxon>Ascomycota</taxon>
        <taxon>Pezizomycotina</taxon>
        <taxon>Eurotiomycetes</taxon>
        <taxon>Chaetothyriomycetidae</taxon>
        <taxon>Chaetothyriales</taxon>
        <taxon>Cyphellophoraceae</taxon>
        <taxon>Cyphellophora</taxon>
    </lineage>
</organism>
<accession>A0A0N1HAX2</accession>
<comment type="caution">
    <text evidence="1">The sequence shown here is derived from an EMBL/GenBank/DDBJ whole genome shotgun (WGS) entry which is preliminary data.</text>
</comment>
<sequence length="181" mass="19820">MISESRGRPNDPTLGATRHAMAVDWLEDDNHVMILAAEMLGLLWTTKSLNTKLVQLAQNYHVARLRQAFDAENPTEHSQRIANHHNDKKFTKGMRITLAKLKIEPDSTTAAVALTANSQAMHDTTKLLPGIIGAACALCPATAMVSPRGLRGVVDHIRLCHGPYFWGGKAGSLEHLFHNLG</sequence>
<protein>
    <submittedName>
        <fullName evidence="1">Uncharacterized protein</fullName>
    </submittedName>
</protein>